<evidence type="ECO:0000313" key="1">
    <source>
        <dbReference type="EMBL" id="CAA9540848.1"/>
    </source>
</evidence>
<feature type="non-terminal residue" evidence="1">
    <location>
        <position position="41"/>
    </location>
</feature>
<reference evidence="1" key="1">
    <citation type="submission" date="2020-02" db="EMBL/GenBank/DDBJ databases">
        <authorList>
            <person name="Meier V. D."/>
        </authorList>
    </citation>
    <scope>NUCLEOTIDE SEQUENCE</scope>
    <source>
        <strain evidence="1">AVDCRST_MAG88</strain>
    </source>
</reference>
<gene>
    <name evidence="1" type="ORF">AVDCRST_MAG88-2</name>
</gene>
<sequence length="41" mass="4440">CRHPRPARCRPAAARPRWSPCAPLAAVAPPARPRIARLSDA</sequence>
<proteinExistence type="predicted"/>
<feature type="non-terminal residue" evidence="1">
    <location>
        <position position="1"/>
    </location>
</feature>
<accession>A0A6J4U4V7</accession>
<protein>
    <submittedName>
        <fullName evidence="1">Uncharacterized protein</fullName>
    </submittedName>
</protein>
<dbReference type="AlphaFoldDB" id="A0A6J4U4V7"/>
<organism evidence="1">
    <name type="scientific">uncultured Thermomicrobiales bacterium</name>
    <dbReference type="NCBI Taxonomy" id="1645740"/>
    <lineage>
        <taxon>Bacteria</taxon>
        <taxon>Pseudomonadati</taxon>
        <taxon>Thermomicrobiota</taxon>
        <taxon>Thermomicrobia</taxon>
        <taxon>Thermomicrobiales</taxon>
        <taxon>environmental samples</taxon>
    </lineage>
</organism>
<dbReference type="EMBL" id="CADCWM010000001">
    <property type="protein sequence ID" value="CAA9540848.1"/>
    <property type="molecule type" value="Genomic_DNA"/>
</dbReference>
<name>A0A6J4U4V7_9BACT</name>